<dbReference type="Gene3D" id="3.90.180.10">
    <property type="entry name" value="Medium-chain alcohol dehydrogenases, catalytic domain"/>
    <property type="match status" value="2"/>
</dbReference>
<dbReference type="SUPFAM" id="SSF50129">
    <property type="entry name" value="GroES-like"/>
    <property type="match status" value="1"/>
</dbReference>
<evidence type="ECO:0000313" key="7">
    <source>
        <dbReference type="Proteomes" id="UP000230709"/>
    </source>
</evidence>
<geneLocation type="plasmid" evidence="7">
    <name>pob3b1</name>
</geneLocation>
<dbReference type="AlphaFoldDB" id="A0A2D2D6Q8"/>
<dbReference type="CDD" id="cd08255">
    <property type="entry name" value="2-desacetyl-2-hydroxyethyl_bacteriochlorophyllide_like"/>
    <property type="match status" value="1"/>
</dbReference>
<dbReference type="EMBL" id="CP023738">
    <property type="protein sequence ID" value="ATQ70688.1"/>
    <property type="molecule type" value="Genomic_DNA"/>
</dbReference>
<dbReference type="GO" id="GO:0046872">
    <property type="term" value="F:metal ion binding"/>
    <property type="evidence" value="ECO:0007669"/>
    <property type="project" value="UniProtKB-KW"/>
</dbReference>
<keyword evidence="6" id="KW-0614">Plasmid</keyword>
<dbReference type="Gene3D" id="3.40.50.720">
    <property type="entry name" value="NAD(P)-binding Rossmann-like Domain"/>
    <property type="match status" value="1"/>
</dbReference>
<evidence type="ECO:0000256" key="1">
    <source>
        <dbReference type="ARBA" id="ARBA00001947"/>
    </source>
</evidence>
<dbReference type="PANTHER" id="PTHR43350">
    <property type="entry name" value="NAD-DEPENDENT ALCOHOL DEHYDROGENASE"/>
    <property type="match status" value="1"/>
</dbReference>
<dbReference type="STRING" id="595536.GCA_000178815_00271"/>
<accession>A0A2D2D6Q8</accession>
<evidence type="ECO:0000313" key="6">
    <source>
        <dbReference type="EMBL" id="ATQ70688.1"/>
    </source>
</evidence>
<gene>
    <name evidence="6" type="ORF">CQW49_22180</name>
</gene>
<dbReference type="RefSeq" id="WP_003612393.1">
    <property type="nucleotide sequence ID" value="NZ_ADVE02000002.1"/>
</dbReference>
<keyword evidence="4" id="KW-0862">Zinc</keyword>
<dbReference type="GO" id="GO:0016491">
    <property type="term" value="F:oxidoreductase activity"/>
    <property type="evidence" value="ECO:0007669"/>
    <property type="project" value="UniProtKB-KW"/>
</dbReference>
<reference evidence="7" key="1">
    <citation type="submission" date="2017-10" db="EMBL/GenBank/DDBJ databases">
        <title>Completed PacBio SMRT sequence of Methylosinus trichosporium OB3b reveals presence of a third large plasmid.</title>
        <authorList>
            <person name="Charles T.C."/>
            <person name="Lynch M.D.J."/>
            <person name="Heil J.R."/>
            <person name="Cheng J."/>
        </authorList>
    </citation>
    <scope>NUCLEOTIDE SEQUENCE [LARGE SCALE GENOMIC DNA]</scope>
    <source>
        <strain evidence="7">OB3b</strain>
        <plasmid evidence="7">pob3b1</plasmid>
    </source>
</reference>
<dbReference type="KEGG" id="mtw:CQW49_22180"/>
<name>A0A2D2D6Q8_METT3</name>
<evidence type="ECO:0000256" key="3">
    <source>
        <dbReference type="ARBA" id="ARBA00022723"/>
    </source>
</evidence>
<organism evidence="6 7">
    <name type="scientific">Methylosinus trichosporium (strain ATCC 35070 / NCIMB 11131 / UNIQEM 75 / OB3b)</name>
    <dbReference type="NCBI Taxonomy" id="595536"/>
    <lineage>
        <taxon>Bacteria</taxon>
        <taxon>Pseudomonadati</taxon>
        <taxon>Pseudomonadota</taxon>
        <taxon>Alphaproteobacteria</taxon>
        <taxon>Hyphomicrobiales</taxon>
        <taxon>Methylocystaceae</taxon>
        <taxon>Methylosinus</taxon>
    </lineage>
</organism>
<proteinExistence type="inferred from homology"/>
<keyword evidence="7" id="KW-1185">Reference proteome</keyword>
<dbReference type="PANTHER" id="PTHR43350:SF19">
    <property type="entry name" value="D-GULOSIDE 3-DEHYDROGENASE"/>
    <property type="match status" value="1"/>
</dbReference>
<evidence type="ECO:0000256" key="2">
    <source>
        <dbReference type="ARBA" id="ARBA00008072"/>
    </source>
</evidence>
<evidence type="ECO:0000256" key="5">
    <source>
        <dbReference type="ARBA" id="ARBA00023002"/>
    </source>
</evidence>
<protein>
    <submittedName>
        <fullName evidence="6">Dehydrogenase</fullName>
    </submittedName>
</protein>
<keyword evidence="5" id="KW-0560">Oxidoreductase</keyword>
<keyword evidence="3" id="KW-0479">Metal-binding</keyword>
<evidence type="ECO:0000256" key="4">
    <source>
        <dbReference type="ARBA" id="ARBA00022833"/>
    </source>
</evidence>
<comment type="similarity">
    <text evidence="2">Belongs to the zinc-containing alcohol dehydrogenase family.</text>
</comment>
<sequence>MSASVNSYQKPQNEARALWFEAPRLARLRVQLLPAPGPDEALVATSWSAISRGTERLVLEGRVPATEHARMRAPFQEGDFPFPVKYGYCAAGVVEAGPADWIGRTVFCLHPHQDRFVAPLSALRAIPPATPLRRATLGANMETALNALWDAGAGPGDRIVVVGAGVLGLLIAFLAARLPGAEVVVVDKDEARGPVCSDLGVMFRSARDLSLGTSEADIVFHASATAAGLALAIACGGLEAKIVETSWHGAGDTPVPLGGAFHAKRLQLISSQVGHVAASRRARWTYARRLDKALELLGDERLDALIGEEVAFSDAAQELPRLLAADAPGLATVIRYPSSR</sequence>
<dbReference type="InterPro" id="IPR011032">
    <property type="entry name" value="GroES-like_sf"/>
</dbReference>
<comment type="cofactor">
    <cofactor evidence="1">
        <name>Zn(2+)</name>
        <dbReference type="ChEBI" id="CHEBI:29105"/>
    </cofactor>
</comment>
<dbReference type="Proteomes" id="UP000230709">
    <property type="component" value="Plasmid pOB3b1"/>
</dbReference>
<dbReference type="SUPFAM" id="SSF51735">
    <property type="entry name" value="NAD(P)-binding Rossmann-fold domains"/>
    <property type="match status" value="1"/>
</dbReference>
<dbReference type="InterPro" id="IPR036291">
    <property type="entry name" value="NAD(P)-bd_dom_sf"/>
</dbReference>